<evidence type="ECO:0000313" key="2">
    <source>
        <dbReference type="EMBL" id="MDQ0215212.1"/>
    </source>
</evidence>
<evidence type="ECO:0008006" key="4">
    <source>
        <dbReference type="Google" id="ProtNLM"/>
    </source>
</evidence>
<evidence type="ECO:0000256" key="1">
    <source>
        <dbReference type="SAM" id="MobiDB-lite"/>
    </source>
</evidence>
<dbReference type="Proteomes" id="UP001237207">
    <property type="component" value="Unassembled WGS sequence"/>
</dbReference>
<gene>
    <name evidence="2" type="ORF">J2S13_001612</name>
</gene>
<dbReference type="EMBL" id="JAUSUC010000016">
    <property type="protein sequence ID" value="MDQ0215212.1"/>
    <property type="molecule type" value="Genomic_DNA"/>
</dbReference>
<organism evidence="2 3">
    <name type="scientific">Oikeobacillus pervagus</name>
    <dbReference type="NCBI Taxonomy" id="1325931"/>
    <lineage>
        <taxon>Bacteria</taxon>
        <taxon>Bacillati</taxon>
        <taxon>Bacillota</taxon>
        <taxon>Bacilli</taxon>
        <taxon>Bacillales</taxon>
        <taxon>Bacillaceae</taxon>
        <taxon>Oikeobacillus</taxon>
    </lineage>
</organism>
<comment type="caution">
    <text evidence="2">The sequence shown here is derived from an EMBL/GenBank/DDBJ whole genome shotgun (WGS) entry which is preliminary data.</text>
</comment>
<dbReference type="AlphaFoldDB" id="A0AAJ1T1S3"/>
<dbReference type="RefSeq" id="WP_307257208.1">
    <property type="nucleotide sequence ID" value="NZ_JAUSUC010000016.1"/>
</dbReference>
<feature type="region of interest" description="Disordered" evidence="1">
    <location>
        <begin position="114"/>
        <end position="138"/>
    </location>
</feature>
<evidence type="ECO:0000313" key="3">
    <source>
        <dbReference type="Proteomes" id="UP001237207"/>
    </source>
</evidence>
<accession>A0AAJ1T1S3</accession>
<dbReference type="InterPro" id="IPR025953">
    <property type="entry name" value="YlbD_coat"/>
</dbReference>
<name>A0AAJ1T1S3_9BACI</name>
<proteinExistence type="predicted"/>
<sequence>MKKDDLHPSVMKFKKFMESHPKLKDEIKKRNSTLQDLYEEWYLFGEDDSHWLKYKENQQEINKDKVEDQNNKKTGWIENVLSIVKDMDPHQIQQHLQHLNEALGAVQGILSQFQTSEKAPQKAPDSVKTSHPFMFRKD</sequence>
<reference evidence="2" key="1">
    <citation type="submission" date="2023-07" db="EMBL/GenBank/DDBJ databases">
        <title>Genomic Encyclopedia of Type Strains, Phase IV (KMG-IV): sequencing the most valuable type-strain genomes for metagenomic binning, comparative biology and taxonomic classification.</title>
        <authorList>
            <person name="Goeker M."/>
        </authorList>
    </citation>
    <scope>NUCLEOTIDE SEQUENCE</scope>
    <source>
        <strain evidence="2">DSM 23947</strain>
    </source>
</reference>
<keyword evidence="3" id="KW-1185">Reference proteome</keyword>
<dbReference type="Pfam" id="PF14071">
    <property type="entry name" value="YlbD_coat"/>
    <property type="match status" value="1"/>
</dbReference>
<protein>
    <recommendedName>
        <fullName evidence="4">Cytosolic protein</fullName>
    </recommendedName>
</protein>